<dbReference type="InterPro" id="IPR015330">
    <property type="entry name" value="DNA_primase/pol_bifunc_N"/>
</dbReference>
<feature type="region of interest" description="Disordered" evidence="1">
    <location>
        <begin position="1"/>
        <end position="28"/>
    </location>
</feature>
<evidence type="ECO:0000313" key="4">
    <source>
        <dbReference type="Proteomes" id="UP000315677"/>
    </source>
</evidence>
<proteinExistence type="predicted"/>
<accession>A0A543CX70</accession>
<gene>
    <name evidence="3" type="ORF">FB558_8593</name>
</gene>
<dbReference type="Pfam" id="PF09250">
    <property type="entry name" value="Prim-Pol"/>
    <property type="match status" value="1"/>
</dbReference>
<dbReference type="AlphaFoldDB" id="A0A543CX70"/>
<reference evidence="3 4" key="1">
    <citation type="submission" date="2019-06" db="EMBL/GenBank/DDBJ databases">
        <title>Sequencing the genomes of 1000 actinobacteria strains.</title>
        <authorList>
            <person name="Klenk H.-P."/>
        </authorList>
    </citation>
    <scope>NUCLEOTIDE SEQUENCE [LARGE SCALE GENOMIC DNA]</scope>
    <source>
        <strain evidence="3 4">DSM 45301</strain>
    </source>
</reference>
<dbReference type="RefSeq" id="WP_142065347.1">
    <property type="nucleotide sequence ID" value="NZ_VFPA01000009.1"/>
</dbReference>
<evidence type="ECO:0000259" key="2">
    <source>
        <dbReference type="SMART" id="SM00943"/>
    </source>
</evidence>
<dbReference type="OrthoDB" id="3218228at2"/>
<dbReference type="Proteomes" id="UP000315677">
    <property type="component" value="Unassembled WGS sequence"/>
</dbReference>
<name>A0A543CX70_9PSEU</name>
<feature type="compositionally biased region" description="Basic residues" evidence="1">
    <location>
        <begin position="16"/>
        <end position="28"/>
    </location>
</feature>
<dbReference type="SMART" id="SM00943">
    <property type="entry name" value="Prim-Pol"/>
    <property type="match status" value="1"/>
</dbReference>
<keyword evidence="4" id="KW-1185">Reference proteome</keyword>
<comment type="caution">
    <text evidence="3">The sequence shown here is derived from an EMBL/GenBank/DDBJ whole genome shotgun (WGS) entry which is preliminary data.</text>
</comment>
<evidence type="ECO:0000256" key="1">
    <source>
        <dbReference type="SAM" id="MobiDB-lite"/>
    </source>
</evidence>
<organism evidence="3 4">
    <name type="scientific">Pseudonocardia kunmingensis</name>
    <dbReference type="NCBI Taxonomy" id="630975"/>
    <lineage>
        <taxon>Bacteria</taxon>
        <taxon>Bacillati</taxon>
        <taxon>Actinomycetota</taxon>
        <taxon>Actinomycetes</taxon>
        <taxon>Pseudonocardiales</taxon>
        <taxon>Pseudonocardiaceae</taxon>
        <taxon>Pseudonocardia</taxon>
    </lineage>
</organism>
<evidence type="ECO:0000313" key="3">
    <source>
        <dbReference type="EMBL" id="TQM01692.1"/>
    </source>
</evidence>
<dbReference type="CDD" id="cd04859">
    <property type="entry name" value="Prim_Pol"/>
    <property type="match status" value="1"/>
</dbReference>
<dbReference type="EMBL" id="VFPA01000009">
    <property type="protein sequence ID" value="TQM01692.1"/>
    <property type="molecule type" value="Genomic_DNA"/>
</dbReference>
<feature type="domain" description="DNA primase/polymerase bifunctional N-terminal" evidence="2">
    <location>
        <begin position="35"/>
        <end position="219"/>
    </location>
</feature>
<dbReference type="SUPFAM" id="SSF56747">
    <property type="entry name" value="Prim-pol domain"/>
    <property type="match status" value="1"/>
</dbReference>
<protein>
    <submittedName>
        <fullName evidence="3">Bifunctional DNA primase/polymerase-like protein</fullName>
    </submittedName>
</protein>
<sequence length="342" mass="36825">MAFPDSPRTSATGHGRPSRSRSRRRRPAPRLLGAALAAARQGLHVFPLWPHSKTPCLHGKRHCTGTVPCADGHLGWEQRATVDPDLIRYWWTASPASNVGIACGPSNLYVLDLDPAHGEPAPPQWAGARHGRDVLARLAAEAGHHYPGDTYTVRTPSPSEHLYFRVAADSQLRNTAARAGWRIDSRGRGGFIVAAGSRRRDGLYRVVRRPPIAPLPGWLATCFTPLQPEPRPNPVELGATGVSGTAESGAPVSGIRRQRYLDTVAAAVAHAAPRTAHDTLVRTAYALGRLVAGGEFTDEEARAALHVAAQQRRIPAYEAAEAISSGFDRGGLRPRRLSDRAA</sequence>